<reference evidence="1" key="1">
    <citation type="submission" date="2019-08" db="EMBL/GenBank/DDBJ databases">
        <authorList>
            <person name="Kucharzyk K."/>
            <person name="Murdoch R.W."/>
            <person name="Higgins S."/>
            <person name="Loffler F."/>
        </authorList>
    </citation>
    <scope>NUCLEOTIDE SEQUENCE</scope>
</reference>
<evidence type="ECO:0000313" key="1">
    <source>
        <dbReference type="EMBL" id="MPM97914.1"/>
    </source>
</evidence>
<sequence length="131" mass="15415">MVLRSFFPQDRRYLADRGSLKNGSQAKLPPKRLLNSGDHLHRQKGMPAQLKKLVLNTDRLHLEHSLPDLHQARLYLIGRAHVLLLRIRTRLTRLRQRMPVHLSVGIQRQGSELNEGRRQHVIWKPLHQKRT</sequence>
<organism evidence="1">
    <name type="scientific">bioreactor metagenome</name>
    <dbReference type="NCBI Taxonomy" id="1076179"/>
    <lineage>
        <taxon>unclassified sequences</taxon>
        <taxon>metagenomes</taxon>
        <taxon>ecological metagenomes</taxon>
    </lineage>
</organism>
<name>A0A645E7M2_9ZZZZ</name>
<comment type="caution">
    <text evidence="1">The sequence shown here is derived from an EMBL/GenBank/DDBJ whole genome shotgun (WGS) entry which is preliminary data.</text>
</comment>
<protein>
    <submittedName>
        <fullName evidence="1">Uncharacterized protein</fullName>
    </submittedName>
</protein>
<dbReference type="AlphaFoldDB" id="A0A645E7M2"/>
<accession>A0A645E7M2</accession>
<dbReference type="AntiFam" id="ANF00178">
    <property type="entry name" value="Shadow ORF (opposite dhbF)"/>
</dbReference>
<gene>
    <name evidence="1" type="ORF">SDC9_145094</name>
</gene>
<proteinExistence type="predicted"/>
<dbReference type="EMBL" id="VSSQ01044121">
    <property type="protein sequence ID" value="MPM97914.1"/>
    <property type="molecule type" value="Genomic_DNA"/>
</dbReference>